<dbReference type="Pfam" id="PF00583">
    <property type="entry name" value="Acetyltransf_1"/>
    <property type="match status" value="1"/>
</dbReference>
<dbReference type="Proteomes" id="UP001596242">
    <property type="component" value="Unassembled WGS sequence"/>
</dbReference>
<dbReference type="SUPFAM" id="SSF55729">
    <property type="entry name" value="Acyl-CoA N-acyltransferases (Nat)"/>
    <property type="match status" value="1"/>
</dbReference>
<sequence>MEANLSAADPDIRRFTHDDLPQIRQALIDVHADAYASAMDDEFNQRFPWFVDHWGGNPDFVCVIAFDGEEPVAFAYGAPATPKREWWREHLKPAPEKHLTFSFSELAVRTTWRKTGTAERVTRALLEDRHEDLVVLLVDTEHPRVQAMYESWGFRKVGDRQPFPDSPLYVVMLTELPLKPSPRNGPGSTLPTPDEPARPGGPYD</sequence>
<dbReference type="RefSeq" id="WP_386397793.1">
    <property type="nucleotide sequence ID" value="NZ_JBHSPT010000035.1"/>
</dbReference>
<dbReference type="GO" id="GO:0016746">
    <property type="term" value="F:acyltransferase activity"/>
    <property type="evidence" value="ECO:0007669"/>
    <property type="project" value="UniProtKB-KW"/>
</dbReference>
<dbReference type="EC" id="2.3.-.-" evidence="3"/>
<keyword evidence="4" id="KW-1185">Reference proteome</keyword>
<comment type="caution">
    <text evidence="3">The sequence shown here is derived from an EMBL/GenBank/DDBJ whole genome shotgun (WGS) entry which is preliminary data.</text>
</comment>
<dbReference type="InterPro" id="IPR000182">
    <property type="entry name" value="GNAT_dom"/>
</dbReference>
<dbReference type="InterPro" id="IPR016181">
    <property type="entry name" value="Acyl_CoA_acyltransferase"/>
</dbReference>
<keyword evidence="3" id="KW-0012">Acyltransferase</keyword>
<gene>
    <name evidence="3" type="ORF">ACFP50_16025</name>
</gene>
<accession>A0ABW1M1H5</accession>
<evidence type="ECO:0000313" key="3">
    <source>
        <dbReference type="EMBL" id="MFC6056922.1"/>
    </source>
</evidence>
<dbReference type="Gene3D" id="3.40.630.30">
    <property type="match status" value="1"/>
</dbReference>
<keyword evidence="3" id="KW-0808">Transferase</keyword>
<name>A0ABW1M1H5_9ACTN</name>
<protein>
    <submittedName>
        <fullName evidence="3">GNAT family N-acetyltransferase</fullName>
        <ecNumber evidence="3">2.3.-.-</ecNumber>
    </submittedName>
</protein>
<dbReference type="EMBL" id="JBHSPT010000035">
    <property type="protein sequence ID" value="MFC6056922.1"/>
    <property type="molecule type" value="Genomic_DNA"/>
</dbReference>
<proteinExistence type="predicted"/>
<feature type="domain" description="N-acetyltransferase" evidence="2">
    <location>
        <begin position="10"/>
        <end position="177"/>
    </location>
</feature>
<evidence type="ECO:0000256" key="1">
    <source>
        <dbReference type="SAM" id="MobiDB-lite"/>
    </source>
</evidence>
<organism evidence="3 4">
    <name type="scientific">Streptomyces pratens</name>
    <dbReference type="NCBI Taxonomy" id="887456"/>
    <lineage>
        <taxon>Bacteria</taxon>
        <taxon>Bacillati</taxon>
        <taxon>Actinomycetota</taxon>
        <taxon>Actinomycetes</taxon>
        <taxon>Kitasatosporales</taxon>
        <taxon>Streptomycetaceae</taxon>
        <taxon>Streptomyces</taxon>
    </lineage>
</organism>
<reference evidence="4" key="1">
    <citation type="journal article" date="2019" name="Int. J. Syst. Evol. Microbiol.">
        <title>The Global Catalogue of Microorganisms (GCM) 10K type strain sequencing project: providing services to taxonomists for standard genome sequencing and annotation.</title>
        <authorList>
            <consortium name="The Broad Institute Genomics Platform"/>
            <consortium name="The Broad Institute Genome Sequencing Center for Infectious Disease"/>
            <person name="Wu L."/>
            <person name="Ma J."/>
        </authorList>
    </citation>
    <scope>NUCLEOTIDE SEQUENCE [LARGE SCALE GENOMIC DNA]</scope>
    <source>
        <strain evidence="4">JCM 12763</strain>
    </source>
</reference>
<evidence type="ECO:0000313" key="4">
    <source>
        <dbReference type="Proteomes" id="UP001596242"/>
    </source>
</evidence>
<evidence type="ECO:0000259" key="2">
    <source>
        <dbReference type="PROSITE" id="PS51186"/>
    </source>
</evidence>
<dbReference type="PROSITE" id="PS51186">
    <property type="entry name" value="GNAT"/>
    <property type="match status" value="1"/>
</dbReference>
<feature type="region of interest" description="Disordered" evidence="1">
    <location>
        <begin position="177"/>
        <end position="204"/>
    </location>
</feature>